<dbReference type="InterPro" id="IPR043504">
    <property type="entry name" value="Peptidase_S1_PA_chymotrypsin"/>
</dbReference>
<dbReference type="EMBL" id="GEMB01000760">
    <property type="protein sequence ID" value="JAS02378.1"/>
    <property type="molecule type" value="Transcribed_RNA"/>
</dbReference>
<sequence length="214" mass="23723">CFQTGTEIGVVFVNALSTKDKGAKNVRFSEVVVHGDFSETEGVNDIALVKTEVPMDAVAPEVKFAYLMTKDWPVDMRYNRSCQTVHYLQLNKTSQVKLYRDDVLGEVGPSACRCKTFGFTNQPQLNKFQGEAICAHSKGSNKPSCYAHTAAPLFCDGELVGIGHLVVDCEANDVTYQDNVQICQNGRKNLNTFTGLFYHVAWMKAKGVELPDRN</sequence>
<reference evidence="2" key="2">
    <citation type="journal article" date="2017" name="J. Med. Entomol.">
        <title>Transcriptome Analysis of the Triatoma infestans (Hemiptera: Reduviidae) Integument.</title>
        <authorList>
            <person name="Calderon-Fernandez G.M."/>
            <person name="Moriconi D.E."/>
            <person name="Dulbecco A.B."/>
            <person name="Juarez M.P."/>
        </authorList>
    </citation>
    <scope>NUCLEOTIDE SEQUENCE</scope>
    <source>
        <strain evidence="2">Int1</strain>
        <tissue evidence="2">Integument</tissue>
    </source>
</reference>
<reference evidence="2" key="1">
    <citation type="submission" date="2016-04" db="EMBL/GenBank/DDBJ databases">
        <authorList>
            <person name="Calderon-Fernandez G.M.Sr."/>
        </authorList>
    </citation>
    <scope>NUCLEOTIDE SEQUENCE</scope>
    <source>
        <strain evidence="2">Int1</strain>
        <tissue evidence="2">Integument</tissue>
    </source>
</reference>
<protein>
    <submittedName>
        <fullName evidence="2">Chymotrypsin bii</fullName>
    </submittedName>
</protein>
<organism evidence="2">
    <name type="scientific">Triatoma infestans</name>
    <name type="common">Assassin bug</name>
    <dbReference type="NCBI Taxonomy" id="30076"/>
    <lineage>
        <taxon>Eukaryota</taxon>
        <taxon>Metazoa</taxon>
        <taxon>Ecdysozoa</taxon>
        <taxon>Arthropoda</taxon>
        <taxon>Hexapoda</taxon>
        <taxon>Insecta</taxon>
        <taxon>Pterygota</taxon>
        <taxon>Neoptera</taxon>
        <taxon>Paraneoptera</taxon>
        <taxon>Hemiptera</taxon>
        <taxon>Heteroptera</taxon>
        <taxon>Panheteroptera</taxon>
        <taxon>Cimicomorpha</taxon>
        <taxon>Reduviidae</taxon>
        <taxon>Triatominae</taxon>
        <taxon>Triatoma</taxon>
    </lineage>
</organism>
<dbReference type="SUPFAM" id="SSF50494">
    <property type="entry name" value="Trypsin-like serine proteases"/>
    <property type="match status" value="1"/>
</dbReference>
<feature type="non-terminal residue" evidence="2">
    <location>
        <position position="1"/>
    </location>
</feature>
<dbReference type="GO" id="GO:0006508">
    <property type="term" value="P:proteolysis"/>
    <property type="evidence" value="ECO:0007669"/>
    <property type="project" value="InterPro"/>
</dbReference>
<dbReference type="AlphaFoldDB" id="A0A171AQZ5"/>
<dbReference type="Pfam" id="PF00089">
    <property type="entry name" value="Trypsin"/>
    <property type="match status" value="1"/>
</dbReference>
<feature type="domain" description="Peptidase S1" evidence="1">
    <location>
        <begin position="1"/>
        <end position="172"/>
    </location>
</feature>
<feature type="non-terminal residue" evidence="2">
    <location>
        <position position="214"/>
    </location>
</feature>
<name>A0A171AQZ5_TRIIF</name>
<evidence type="ECO:0000259" key="1">
    <source>
        <dbReference type="Pfam" id="PF00089"/>
    </source>
</evidence>
<evidence type="ECO:0000313" key="2">
    <source>
        <dbReference type="EMBL" id="JAS02378.1"/>
    </source>
</evidence>
<dbReference type="InterPro" id="IPR009003">
    <property type="entry name" value="Peptidase_S1_PA"/>
</dbReference>
<dbReference type="GO" id="GO:0004252">
    <property type="term" value="F:serine-type endopeptidase activity"/>
    <property type="evidence" value="ECO:0007669"/>
    <property type="project" value="InterPro"/>
</dbReference>
<proteinExistence type="predicted"/>
<dbReference type="InterPro" id="IPR001254">
    <property type="entry name" value="Trypsin_dom"/>
</dbReference>
<dbReference type="Gene3D" id="2.40.10.10">
    <property type="entry name" value="Trypsin-like serine proteases"/>
    <property type="match status" value="1"/>
</dbReference>
<accession>A0A171AQZ5</accession>